<sequence>MCTSIYFKTADQKHLLSRTMDFSYELNPNPIFMPRRYQWKSTIEGELRENKFGFVGAGKKLADHYFVADGVNEKGLAIAELYLPGEAKYQSSLDPDMINLAPHEFITFLLGNCASIEDVRILLSEIRLVEAKVPVMGIVTPLHWILTDCDGNCCVIEPTEKTLKLKPNPVGVMTNTPCLEWHLDNLRNYLNLSNRQRPSCQFGQYTAVPFSQGTGSLGLPGSYTPPDRFVRAAFFKEHTLEAQNEAEGVLNAYHILSTVFIPKGVVVTDRETNDYSQYIGTMCNESRTYYYSSYDNTQVSSIILDEELLKETEPRIFNINQEFIIRNLNV</sequence>
<evidence type="ECO:0000259" key="3">
    <source>
        <dbReference type="Pfam" id="PF02275"/>
    </source>
</evidence>
<dbReference type="EMBL" id="SDGV01000014">
    <property type="protein sequence ID" value="THB61360.1"/>
    <property type="molecule type" value="Genomic_DNA"/>
</dbReference>
<gene>
    <name evidence="4" type="ORF">ESZ54_06320</name>
</gene>
<dbReference type="AlphaFoldDB" id="A0A4S3B637"/>
<dbReference type="OrthoDB" id="9794717at2"/>
<comment type="similarity">
    <text evidence="1">Belongs to the peptidase C59 family.</text>
</comment>
<evidence type="ECO:0000256" key="2">
    <source>
        <dbReference type="ARBA" id="ARBA00022801"/>
    </source>
</evidence>
<dbReference type="InterPro" id="IPR052193">
    <property type="entry name" value="Peptidase_C59"/>
</dbReference>
<keyword evidence="2 4" id="KW-0378">Hydrolase</keyword>
<accession>A0A4S3B637</accession>
<keyword evidence="5" id="KW-1185">Reference proteome</keyword>
<evidence type="ECO:0000313" key="5">
    <source>
        <dbReference type="Proteomes" id="UP000310506"/>
    </source>
</evidence>
<comment type="caution">
    <text evidence="4">The sequence shown here is derived from an EMBL/GenBank/DDBJ whole genome shotgun (WGS) entry which is preliminary data.</text>
</comment>
<protein>
    <submittedName>
        <fullName evidence="4">Choloylglycine hydrolase family protein</fullName>
    </submittedName>
</protein>
<dbReference type="GO" id="GO:0016787">
    <property type="term" value="F:hydrolase activity"/>
    <property type="evidence" value="ECO:0007669"/>
    <property type="project" value="UniProtKB-KW"/>
</dbReference>
<evidence type="ECO:0000313" key="4">
    <source>
        <dbReference type="EMBL" id="THB61360.1"/>
    </source>
</evidence>
<evidence type="ECO:0000256" key="1">
    <source>
        <dbReference type="ARBA" id="ARBA00006625"/>
    </source>
</evidence>
<organism evidence="4 5">
    <name type="scientific">Vagococcus silagei</name>
    <dbReference type="NCBI Taxonomy" id="2508885"/>
    <lineage>
        <taxon>Bacteria</taxon>
        <taxon>Bacillati</taxon>
        <taxon>Bacillota</taxon>
        <taxon>Bacilli</taxon>
        <taxon>Lactobacillales</taxon>
        <taxon>Enterococcaceae</taxon>
        <taxon>Vagococcus</taxon>
    </lineage>
</organism>
<dbReference type="CDD" id="cd00542">
    <property type="entry name" value="Ntn_PVA"/>
    <property type="match status" value="1"/>
</dbReference>
<dbReference type="SUPFAM" id="SSF56235">
    <property type="entry name" value="N-terminal nucleophile aminohydrolases (Ntn hydrolases)"/>
    <property type="match status" value="1"/>
</dbReference>
<dbReference type="InterPro" id="IPR029055">
    <property type="entry name" value="Ntn_hydrolases_N"/>
</dbReference>
<feature type="domain" description="Choloylglycine hydrolase/NAAA C-terminal" evidence="3">
    <location>
        <begin position="2"/>
        <end position="316"/>
    </location>
</feature>
<dbReference type="Proteomes" id="UP000310506">
    <property type="component" value="Unassembled WGS sequence"/>
</dbReference>
<proteinExistence type="inferred from homology"/>
<reference evidence="4 5" key="1">
    <citation type="submission" date="2019-01" db="EMBL/GenBank/DDBJ databases">
        <title>Vagococcus silagei sp. nov. isolated from brewer's grain.</title>
        <authorList>
            <person name="Guu J.-R."/>
        </authorList>
    </citation>
    <scope>NUCLEOTIDE SEQUENCE [LARGE SCALE GENOMIC DNA]</scope>
    <source>
        <strain evidence="4 5">2B-2</strain>
    </source>
</reference>
<dbReference type="PANTHER" id="PTHR35527:SF2">
    <property type="entry name" value="HYDROLASE"/>
    <property type="match status" value="1"/>
</dbReference>
<dbReference type="Gene3D" id="3.60.60.10">
    <property type="entry name" value="Penicillin V Acylase, Chain A"/>
    <property type="match status" value="1"/>
</dbReference>
<dbReference type="InterPro" id="IPR029132">
    <property type="entry name" value="CBAH/NAAA_C"/>
</dbReference>
<dbReference type="Pfam" id="PF02275">
    <property type="entry name" value="CBAH"/>
    <property type="match status" value="1"/>
</dbReference>
<dbReference type="PANTHER" id="PTHR35527">
    <property type="entry name" value="CHOLOYLGLYCINE HYDROLASE"/>
    <property type="match status" value="1"/>
</dbReference>
<dbReference type="RefSeq" id="WP_136136823.1">
    <property type="nucleotide sequence ID" value="NZ_SDGV01000014.1"/>
</dbReference>
<name>A0A4S3B637_9ENTE</name>